<accession>A0A934SWN8</accession>
<dbReference type="RefSeq" id="WP_200594609.1">
    <property type="nucleotide sequence ID" value="NZ_JAEPBG010000009.1"/>
</dbReference>
<keyword evidence="2" id="KW-1185">Reference proteome</keyword>
<proteinExistence type="predicted"/>
<gene>
    <name evidence="1" type="ORF">JJB74_19430</name>
</gene>
<comment type="caution">
    <text evidence="1">The sequence shown here is derived from an EMBL/GenBank/DDBJ whole genome shotgun (WGS) entry which is preliminary data.</text>
</comment>
<reference evidence="1" key="1">
    <citation type="submission" date="2021-01" db="EMBL/GenBank/DDBJ databases">
        <title>Genome sequence of strain Noviherbaspirillum sp. DKR-6.</title>
        <authorList>
            <person name="Chaudhary D.K."/>
        </authorList>
    </citation>
    <scope>NUCLEOTIDE SEQUENCE</scope>
    <source>
        <strain evidence="1">DKR-6</strain>
    </source>
</reference>
<evidence type="ECO:0008006" key="3">
    <source>
        <dbReference type="Google" id="ProtNLM"/>
    </source>
</evidence>
<name>A0A934SWN8_9BURK</name>
<dbReference type="AlphaFoldDB" id="A0A934SWN8"/>
<sequence>MTLETTMNEQQMQPRDPAKAAASLANLSREAGVNSIARAARNQELVLRALARFGWLPSKQLAAFGWPNDKTARCCDRALAALRKLGMVRYKTRVSDKTRMFALTEIGVAYVSEEYGVAAVYDKEFAKRVEGQFEHRALSNASCVWWKKSGGESGAAYFTEYEVVKGVAPLHSVKGKDFEKIPDALFMFDSEYAKKKRLVWVEVERGHKKDVDQDTLVKSLCHILSPHFKNDGHGLQLQKNGIPYEVVRAIIVCPTEDLKSRFVEFLFKYLKVAKYSHDFAFLMPRLQFLDPATGQLAYVAEWARRAEYAADWALWGYQIVPLDQAAT</sequence>
<evidence type="ECO:0000313" key="2">
    <source>
        <dbReference type="Proteomes" id="UP000622890"/>
    </source>
</evidence>
<evidence type="ECO:0000313" key="1">
    <source>
        <dbReference type="EMBL" id="MBK4736803.1"/>
    </source>
</evidence>
<protein>
    <recommendedName>
        <fullName evidence="3">Replication-relaxation</fullName>
    </recommendedName>
</protein>
<dbReference type="Proteomes" id="UP000622890">
    <property type="component" value="Unassembled WGS sequence"/>
</dbReference>
<organism evidence="1 2">
    <name type="scientific">Noviherbaspirillum pedocola</name>
    <dbReference type="NCBI Taxonomy" id="2801341"/>
    <lineage>
        <taxon>Bacteria</taxon>
        <taxon>Pseudomonadati</taxon>
        <taxon>Pseudomonadota</taxon>
        <taxon>Betaproteobacteria</taxon>
        <taxon>Burkholderiales</taxon>
        <taxon>Oxalobacteraceae</taxon>
        <taxon>Noviherbaspirillum</taxon>
    </lineage>
</organism>
<dbReference type="EMBL" id="JAEPBG010000009">
    <property type="protein sequence ID" value="MBK4736803.1"/>
    <property type="molecule type" value="Genomic_DNA"/>
</dbReference>